<comment type="caution">
    <text evidence="4">The sequence shown here is derived from an EMBL/GenBank/DDBJ whole genome shotgun (WGS) entry which is preliminary data.</text>
</comment>
<evidence type="ECO:0000259" key="3">
    <source>
        <dbReference type="Pfam" id="PF19040"/>
    </source>
</evidence>
<name>A0A1H5MS04_PSEDM</name>
<feature type="transmembrane region" description="Helical" evidence="1">
    <location>
        <begin position="16"/>
        <end position="32"/>
    </location>
</feature>
<keyword evidence="1" id="KW-1133">Transmembrane helix</keyword>
<sequence length="657" mass="73984">MTIHNKSIVYRPEIDGLRALAVLPVILFHAGFGLFSGGFVGVDIFFVISGFLITSILLREFEEGRFSIVGFYERRARRILPALFFVIACCLPVALIWMIPDDLKRLGQSLFAVMTFSSNFFFWKKTDYFSPGAEQQPLLHTWSLAVEEQYYVLFPLFLIFCWRFGKAKLFWVVAVVALSSLAFSEWAWRNQPIANFYLLPSRAWEMLAGSLLAFIPPVKSTSLRRGIIAEVLSLLGLCTILFSIFVYDGDVPFPSLYSLAPVVGAALLIAFSSRENFAGRLLSNKFFVGIGLVSYSAYLWHQPLISFQILILDSKNKFLSFSIVLASLILAYFTYKYIETPFRTKKIAGSRGSLFLTSSSAIALVALIGLGFHFSKGEVGLSYALEKEAMTQLGNDRWPYWENSACNERFPFKEKVGGWWFCMLKKDEKPNVFLLGNSHANDLYPALATTPAFESLNVLSAGTCNYLAEPQPDKKLGGNNPCASDAIVKQFAYTTSILEVDRPEFVFLNTSYPRNLSASEAKDFVRRAELRAEQIIGYGLKPIIVLPRPVLHEYHVKFCLNRPMVGRVKTCSVSQSEAMSYFSELSSEFKKLESSNKGIHFLSQENFFCDGSKCDFLRGGLPLIRDEKDEHLSSYGSKLFGLYIAAWAKNELPALVR</sequence>
<feature type="domain" description="Acyltransferase 3" evidence="2">
    <location>
        <begin position="12"/>
        <end position="332"/>
    </location>
</feature>
<protein>
    <submittedName>
        <fullName evidence="4">Peptidoglycan/LPS O-acetylase OafA/YrhL, contains acyltransferase and SGNH-hydrolase domains</fullName>
    </submittedName>
</protein>
<feature type="domain" description="SGNH" evidence="3">
    <location>
        <begin position="418"/>
        <end position="640"/>
    </location>
</feature>
<feature type="transmembrane region" description="Helical" evidence="1">
    <location>
        <begin position="355"/>
        <end position="374"/>
    </location>
</feature>
<dbReference type="PANTHER" id="PTHR23028:SF53">
    <property type="entry name" value="ACYL_TRANSF_3 DOMAIN-CONTAINING PROTEIN"/>
    <property type="match status" value="1"/>
</dbReference>
<organism evidence="4 5">
    <name type="scientific">Pseudomonas deceptionensis</name>
    <dbReference type="NCBI Taxonomy" id="882211"/>
    <lineage>
        <taxon>Bacteria</taxon>
        <taxon>Pseudomonadati</taxon>
        <taxon>Pseudomonadota</taxon>
        <taxon>Gammaproteobacteria</taxon>
        <taxon>Pseudomonadales</taxon>
        <taxon>Pseudomonadaceae</taxon>
        <taxon>Pseudomonas</taxon>
    </lineage>
</organism>
<dbReference type="AlphaFoldDB" id="A0A1H5MS04"/>
<dbReference type="OrthoDB" id="9767863at2"/>
<keyword evidence="1" id="KW-0472">Membrane</keyword>
<dbReference type="EMBL" id="FNUD01000002">
    <property type="protein sequence ID" value="SEE91431.1"/>
    <property type="molecule type" value="Genomic_DNA"/>
</dbReference>
<dbReference type="Proteomes" id="UP000183613">
    <property type="component" value="Unassembled WGS sequence"/>
</dbReference>
<dbReference type="GO" id="GO:0016747">
    <property type="term" value="F:acyltransferase activity, transferring groups other than amino-acyl groups"/>
    <property type="evidence" value="ECO:0007669"/>
    <property type="project" value="InterPro"/>
</dbReference>
<feature type="transmembrane region" description="Helical" evidence="1">
    <location>
        <begin position="286"/>
        <end position="312"/>
    </location>
</feature>
<dbReference type="GO" id="GO:0016787">
    <property type="term" value="F:hydrolase activity"/>
    <property type="evidence" value="ECO:0007669"/>
    <property type="project" value="UniProtKB-KW"/>
</dbReference>
<dbReference type="RefSeq" id="WP_074836790.1">
    <property type="nucleotide sequence ID" value="NZ_FNUD01000002.1"/>
</dbReference>
<feature type="transmembrane region" description="Helical" evidence="1">
    <location>
        <begin position="318"/>
        <end position="335"/>
    </location>
</feature>
<evidence type="ECO:0000256" key="1">
    <source>
        <dbReference type="SAM" id="Phobius"/>
    </source>
</evidence>
<evidence type="ECO:0000259" key="2">
    <source>
        <dbReference type="Pfam" id="PF01757"/>
    </source>
</evidence>
<keyword evidence="5" id="KW-1185">Reference proteome</keyword>
<evidence type="ECO:0000313" key="5">
    <source>
        <dbReference type="Proteomes" id="UP000183613"/>
    </source>
</evidence>
<dbReference type="InterPro" id="IPR043968">
    <property type="entry name" value="SGNH"/>
</dbReference>
<dbReference type="InterPro" id="IPR050879">
    <property type="entry name" value="Acyltransferase_3"/>
</dbReference>
<keyword evidence="4" id="KW-0808">Transferase</keyword>
<dbReference type="Pfam" id="PF19040">
    <property type="entry name" value="SGNH"/>
    <property type="match status" value="1"/>
</dbReference>
<keyword evidence="1" id="KW-0812">Transmembrane</keyword>
<evidence type="ECO:0000313" key="4">
    <source>
        <dbReference type="EMBL" id="SEE91431.1"/>
    </source>
</evidence>
<reference evidence="4" key="1">
    <citation type="submission" date="2016-10" db="EMBL/GenBank/DDBJ databases">
        <authorList>
            <person name="Varghese N."/>
            <person name="Submissions S."/>
        </authorList>
    </citation>
    <scope>NUCLEOTIDE SEQUENCE [LARGE SCALE GENOMIC DNA]</scope>
    <source>
        <strain evidence="4">LMG 25555</strain>
    </source>
</reference>
<feature type="transmembrane region" description="Helical" evidence="1">
    <location>
        <begin position="106"/>
        <end position="123"/>
    </location>
</feature>
<feature type="transmembrane region" description="Helical" evidence="1">
    <location>
        <begin position="227"/>
        <end position="247"/>
    </location>
</feature>
<proteinExistence type="predicted"/>
<feature type="transmembrane region" description="Helical" evidence="1">
    <location>
        <begin position="194"/>
        <end position="215"/>
    </location>
</feature>
<dbReference type="InterPro" id="IPR002656">
    <property type="entry name" value="Acyl_transf_3_dom"/>
</dbReference>
<feature type="transmembrane region" description="Helical" evidence="1">
    <location>
        <begin position="38"/>
        <end position="58"/>
    </location>
</feature>
<feature type="transmembrane region" description="Helical" evidence="1">
    <location>
        <begin position="253"/>
        <end position="274"/>
    </location>
</feature>
<feature type="transmembrane region" description="Helical" evidence="1">
    <location>
        <begin position="169"/>
        <end position="188"/>
    </location>
</feature>
<gene>
    <name evidence="4" type="ORF">SAMN04489800_2799</name>
</gene>
<dbReference type="GO" id="GO:0016020">
    <property type="term" value="C:membrane"/>
    <property type="evidence" value="ECO:0007669"/>
    <property type="project" value="TreeGrafter"/>
</dbReference>
<keyword evidence="4" id="KW-0012">Acyltransferase</keyword>
<dbReference type="Pfam" id="PF01757">
    <property type="entry name" value="Acyl_transf_3"/>
    <property type="match status" value="1"/>
</dbReference>
<accession>A0A1H5MS04</accession>
<dbReference type="GO" id="GO:0009103">
    <property type="term" value="P:lipopolysaccharide biosynthetic process"/>
    <property type="evidence" value="ECO:0007669"/>
    <property type="project" value="TreeGrafter"/>
</dbReference>
<dbReference type="PANTHER" id="PTHR23028">
    <property type="entry name" value="ACETYLTRANSFERASE"/>
    <property type="match status" value="1"/>
</dbReference>
<feature type="transmembrane region" description="Helical" evidence="1">
    <location>
        <begin position="79"/>
        <end position="100"/>
    </location>
</feature>